<feature type="transmembrane region" description="Helical" evidence="6">
    <location>
        <begin position="147"/>
        <end position="165"/>
    </location>
</feature>
<dbReference type="EMBL" id="JAXIVS010000006">
    <property type="protein sequence ID" value="MDY7228350.1"/>
    <property type="molecule type" value="Genomic_DNA"/>
</dbReference>
<dbReference type="InterPro" id="IPR045035">
    <property type="entry name" value="YSL-like"/>
</dbReference>
<feature type="transmembrane region" description="Helical" evidence="6">
    <location>
        <begin position="592"/>
        <end position="613"/>
    </location>
</feature>
<evidence type="ECO:0000256" key="4">
    <source>
        <dbReference type="ARBA" id="ARBA00022989"/>
    </source>
</evidence>
<dbReference type="NCBIfam" id="TIGR00728">
    <property type="entry name" value="OPT_sfam"/>
    <property type="match status" value="1"/>
</dbReference>
<dbReference type="InterPro" id="IPR004813">
    <property type="entry name" value="OPT"/>
</dbReference>
<keyword evidence="8" id="KW-1185">Reference proteome</keyword>
<comment type="subcellular location">
    <subcellularLocation>
        <location evidence="1">Membrane</location>
        <topology evidence="1">Multi-pass membrane protein</topology>
    </subcellularLocation>
</comment>
<feature type="transmembrane region" description="Helical" evidence="6">
    <location>
        <begin position="300"/>
        <end position="319"/>
    </location>
</feature>
<dbReference type="PANTHER" id="PTHR31645:SF0">
    <property type="entry name" value="OLIGOPEPTIDE TRANSPORTER YGL114W-RELATED"/>
    <property type="match status" value="1"/>
</dbReference>
<organism evidence="7 8">
    <name type="scientific">Hyalangium rubrum</name>
    <dbReference type="NCBI Taxonomy" id="3103134"/>
    <lineage>
        <taxon>Bacteria</taxon>
        <taxon>Pseudomonadati</taxon>
        <taxon>Myxococcota</taxon>
        <taxon>Myxococcia</taxon>
        <taxon>Myxococcales</taxon>
        <taxon>Cystobacterineae</taxon>
        <taxon>Archangiaceae</taxon>
        <taxon>Hyalangium</taxon>
    </lineage>
</organism>
<accession>A0ABU5H4E5</accession>
<proteinExistence type="predicted"/>
<name>A0ABU5H4E5_9BACT</name>
<evidence type="ECO:0000256" key="2">
    <source>
        <dbReference type="ARBA" id="ARBA00022448"/>
    </source>
</evidence>
<feature type="transmembrane region" description="Helical" evidence="6">
    <location>
        <begin position="107"/>
        <end position="127"/>
    </location>
</feature>
<feature type="transmembrane region" description="Helical" evidence="6">
    <location>
        <begin position="376"/>
        <end position="394"/>
    </location>
</feature>
<evidence type="ECO:0000313" key="8">
    <source>
        <dbReference type="Proteomes" id="UP001291309"/>
    </source>
</evidence>
<keyword evidence="3 6" id="KW-0812">Transmembrane</keyword>
<feature type="transmembrane region" description="Helical" evidence="6">
    <location>
        <begin position="554"/>
        <end position="572"/>
    </location>
</feature>
<feature type="transmembrane region" description="Helical" evidence="6">
    <location>
        <begin position="76"/>
        <end position="95"/>
    </location>
</feature>
<reference evidence="7 8" key="1">
    <citation type="submission" date="2023-12" db="EMBL/GenBank/DDBJ databases">
        <title>the genome sequence of Hyalangium sp. s54d21.</title>
        <authorList>
            <person name="Zhang X."/>
        </authorList>
    </citation>
    <scope>NUCLEOTIDE SEQUENCE [LARGE SCALE GENOMIC DNA]</scope>
    <source>
        <strain evidence="8">s54d21</strain>
    </source>
</reference>
<dbReference type="Pfam" id="PF03169">
    <property type="entry name" value="OPT"/>
    <property type="match status" value="1"/>
</dbReference>
<feature type="transmembrane region" description="Helical" evidence="6">
    <location>
        <begin position="352"/>
        <end position="370"/>
    </location>
</feature>
<dbReference type="RefSeq" id="WP_321547079.1">
    <property type="nucleotide sequence ID" value="NZ_JAXIVS010000006.1"/>
</dbReference>
<evidence type="ECO:0000256" key="3">
    <source>
        <dbReference type="ARBA" id="ARBA00022692"/>
    </source>
</evidence>
<dbReference type="Proteomes" id="UP001291309">
    <property type="component" value="Unassembled WGS sequence"/>
</dbReference>
<keyword evidence="4 6" id="KW-1133">Transmembrane helix</keyword>
<evidence type="ECO:0000313" key="7">
    <source>
        <dbReference type="EMBL" id="MDY7228350.1"/>
    </source>
</evidence>
<protein>
    <submittedName>
        <fullName evidence="7">OPT family oligopeptide transporter</fullName>
    </submittedName>
</protein>
<feature type="transmembrane region" description="Helical" evidence="6">
    <location>
        <begin position="521"/>
        <end position="542"/>
    </location>
</feature>
<gene>
    <name evidence="7" type="ORF">SYV04_18155</name>
</gene>
<evidence type="ECO:0000256" key="1">
    <source>
        <dbReference type="ARBA" id="ARBA00004141"/>
    </source>
</evidence>
<evidence type="ECO:0000256" key="6">
    <source>
        <dbReference type="SAM" id="Phobius"/>
    </source>
</evidence>
<keyword evidence="5 6" id="KW-0472">Membrane</keyword>
<feature type="transmembrane region" description="Helical" evidence="6">
    <location>
        <begin position="462"/>
        <end position="484"/>
    </location>
</feature>
<comment type="caution">
    <text evidence="7">The sequence shown here is derived from an EMBL/GenBank/DDBJ whole genome shotgun (WGS) entry which is preliminary data.</text>
</comment>
<evidence type="ECO:0000256" key="5">
    <source>
        <dbReference type="ARBA" id="ARBA00023136"/>
    </source>
</evidence>
<sequence length="614" mass="63717">MARPVSRLEPAPPAPAASMLLRIPGTDPREVDTFWIREVFRADRVPQFTLRAVLLGSAMGVVACAVNLYAGLKTGIIPGVAIMAGLITYVSHDAMRRLTRGMPLSPLETCCAQAVASAAGYATGSALVSSQGAYLLLTGHHPPGWTLLAWTFVLSALGVFFAVPLKRQFIDREQLPFATGTAAALTVRALHDTDTEGRPRLRSLGLGVLVSSLVTTGRDALQLMAYTVSFPGRQGGVPLERLGFGLDLSLMLMGSGALLGLRITASALLGGLLMYGGVAPRLVAAGILPPDAELSTFREWSMWPAAAVFISAALLRLVLQGPALFRALRSLASSRDASAPHPVDALQIPQRWWVGGVVVLVPATVALAKVGFGVPVLHATLSVALSFILALIAGRITGETDVTPADALGSVTQLTSNLLQPRDAAAGLVTAGITVNTACSAADLLSDLKTGHLLGAHPRWQFLAQLLGSAVGAAAVVPLFYLLVPSPSALGGEQFPAPGVTAAAKLAQVLSTGLGSLPPSLLVASGCAALLAVLLTGVEHLLPERARRWVPSPVGLGLGFLLPLSATISIWLGGLVAEGVRRTRPVAWERRFLPLATGFIAGEGLMGVALLLLG</sequence>
<dbReference type="PANTHER" id="PTHR31645">
    <property type="entry name" value="OLIGOPEPTIDE TRANSPORTER YGL114W-RELATED"/>
    <property type="match status" value="1"/>
</dbReference>
<feature type="transmembrane region" description="Helical" evidence="6">
    <location>
        <begin position="48"/>
        <end position="70"/>
    </location>
</feature>
<keyword evidence="2" id="KW-0813">Transport</keyword>
<feature type="transmembrane region" description="Helical" evidence="6">
    <location>
        <begin position="268"/>
        <end position="288"/>
    </location>
</feature>